<keyword evidence="4" id="KW-1185">Reference proteome</keyword>
<dbReference type="InterPro" id="IPR000873">
    <property type="entry name" value="AMP-dep_synth/lig_dom"/>
</dbReference>
<dbReference type="PROSITE" id="PS00455">
    <property type="entry name" value="AMP_BINDING"/>
    <property type="match status" value="1"/>
</dbReference>
<dbReference type="Proteomes" id="UP000516173">
    <property type="component" value="Chromosome"/>
</dbReference>
<dbReference type="InterPro" id="IPR042099">
    <property type="entry name" value="ANL_N_sf"/>
</dbReference>
<dbReference type="Gene3D" id="3.40.50.12780">
    <property type="entry name" value="N-terminal domain of ligase-like"/>
    <property type="match status" value="1"/>
</dbReference>
<name>A0A7G1KLI7_9NOCA</name>
<dbReference type="Gene3D" id="3.30.300.30">
    <property type="match status" value="1"/>
</dbReference>
<dbReference type="InterPro" id="IPR025110">
    <property type="entry name" value="AMP-bd_C"/>
</dbReference>
<evidence type="ECO:0000313" key="3">
    <source>
        <dbReference type="EMBL" id="BCK56117.1"/>
    </source>
</evidence>
<dbReference type="AlphaFoldDB" id="A0A7G1KLI7"/>
<proteinExistence type="predicted"/>
<evidence type="ECO:0000259" key="2">
    <source>
        <dbReference type="Pfam" id="PF13193"/>
    </source>
</evidence>
<dbReference type="InterPro" id="IPR045851">
    <property type="entry name" value="AMP-bd_C_sf"/>
</dbReference>
<protein>
    <submittedName>
        <fullName evidence="3">Acyl-CoA synthetase</fullName>
    </submittedName>
</protein>
<dbReference type="InterPro" id="IPR020845">
    <property type="entry name" value="AMP-binding_CS"/>
</dbReference>
<dbReference type="PANTHER" id="PTHR43767:SF1">
    <property type="entry name" value="NONRIBOSOMAL PEPTIDE SYNTHASE PES1 (EUROFUNG)-RELATED"/>
    <property type="match status" value="1"/>
</dbReference>
<feature type="domain" description="AMP-dependent synthetase/ligase" evidence="1">
    <location>
        <begin position="15"/>
        <end position="404"/>
    </location>
</feature>
<dbReference type="SUPFAM" id="SSF56801">
    <property type="entry name" value="Acetyl-CoA synthetase-like"/>
    <property type="match status" value="1"/>
</dbReference>
<gene>
    <name evidence="3" type="ORF">NWFMUON74_38890</name>
</gene>
<dbReference type="EMBL" id="AP023396">
    <property type="protein sequence ID" value="BCK56117.1"/>
    <property type="molecule type" value="Genomic_DNA"/>
</dbReference>
<dbReference type="InterPro" id="IPR050237">
    <property type="entry name" value="ATP-dep_AMP-bd_enzyme"/>
</dbReference>
<dbReference type="NCBIfam" id="NF005714">
    <property type="entry name" value="PRK07529.1"/>
    <property type="match status" value="1"/>
</dbReference>
<dbReference type="PANTHER" id="PTHR43767">
    <property type="entry name" value="LONG-CHAIN-FATTY-ACID--COA LIGASE"/>
    <property type="match status" value="1"/>
</dbReference>
<sequence length="605" mass="64063">MAARGLPETTYDLLTRAATRWPERTAVTVLPDAEHWREPLRRTYSELLADVHRYANLLHELGVRRTDAVALIAPNCAQLIPATLAAQLAGIAAPINGGLSPHHIAELLRRSGARVLICAGPELAPDTWSAASELAAQGLVDALLVLRPTAAPDPAPLLPAIGDLLIGYLDVLAAAHDSTGFRGEPPAAADLAALFHTGGTTGVPKLAAHRHSGEVANAWMIAANSLLDEESAIFAALPLFHVNALVVTLLAPLFRGQPVVWAGPLGYRDIALYGQFWKIVAHYGIAAMSAVPTVYAVLSQCRVDADISSLRYAMVGASPLPPAVRENFQRHTGVTLVEGYGLTEATCATARSFPDLPRPGAVGQRMPYQQVGVVRTAEDGPWQRLPVGETGVLVISGPTVFAGYVTGHDERGHHLDVLGTVVDGWLSTGDLAHLDDDGFIHLHGRAKDLIIRGGHNIDPAIIEDALLSHPRVSAAAAVGRPDAHAGEVPVAYVVTSGTDVTEEELVAWAAERVCERAAAPRTVTILDALPVTDVGKPYKLGLRADATRRELLDALATISGIAGISTVVDDGTILATVTVAPETDRTTAEATLGRYAIDWKFEVQQ</sequence>
<evidence type="ECO:0000313" key="4">
    <source>
        <dbReference type="Proteomes" id="UP000516173"/>
    </source>
</evidence>
<evidence type="ECO:0000259" key="1">
    <source>
        <dbReference type="Pfam" id="PF00501"/>
    </source>
</evidence>
<reference evidence="3 4" key="1">
    <citation type="submission" date="2020-08" db="EMBL/GenBank/DDBJ databases">
        <title>Genome Sequencing of Nocardia wallacei strain FMUON74 and assembly.</title>
        <authorList>
            <person name="Toyokawa M."/>
            <person name="Uesaka K."/>
        </authorList>
    </citation>
    <scope>NUCLEOTIDE SEQUENCE [LARGE SCALE GENOMIC DNA]</scope>
    <source>
        <strain evidence="3 4">FMUON74</strain>
    </source>
</reference>
<organism evidence="3 4">
    <name type="scientific">Nocardia wallacei</name>
    <dbReference type="NCBI Taxonomy" id="480035"/>
    <lineage>
        <taxon>Bacteria</taxon>
        <taxon>Bacillati</taxon>
        <taxon>Actinomycetota</taxon>
        <taxon>Actinomycetes</taxon>
        <taxon>Mycobacteriales</taxon>
        <taxon>Nocardiaceae</taxon>
        <taxon>Nocardia</taxon>
    </lineage>
</organism>
<dbReference type="Pfam" id="PF00501">
    <property type="entry name" value="AMP-binding"/>
    <property type="match status" value="1"/>
</dbReference>
<dbReference type="GO" id="GO:0016878">
    <property type="term" value="F:acid-thiol ligase activity"/>
    <property type="evidence" value="ECO:0007669"/>
    <property type="project" value="UniProtKB-ARBA"/>
</dbReference>
<dbReference type="Pfam" id="PF13193">
    <property type="entry name" value="AMP-binding_C"/>
    <property type="match status" value="1"/>
</dbReference>
<accession>A0A7G1KLI7</accession>
<dbReference type="KEGG" id="nwl:NWFMUON74_38890"/>
<feature type="domain" description="AMP-binding enzyme C-terminal" evidence="2">
    <location>
        <begin position="462"/>
        <end position="536"/>
    </location>
</feature>